<feature type="signal peptide" evidence="1">
    <location>
        <begin position="1"/>
        <end position="28"/>
    </location>
</feature>
<dbReference type="AlphaFoldDB" id="A0A269YFJ5"/>
<name>A0A269YFJ5_9LACO</name>
<evidence type="ECO:0000256" key="1">
    <source>
        <dbReference type="SAM" id="SignalP"/>
    </source>
</evidence>
<keyword evidence="1" id="KW-0732">Signal</keyword>
<keyword evidence="2" id="KW-0378">Hydrolase</keyword>
<accession>A0A269YFJ5</accession>
<organism evidence="2 3">
    <name type="scientific">Lentilactobacillus parakefiri</name>
    <dbReference type="NCBI Taxonomy" id="152332"/>
    <lineage>
        <taxon>Bacteria</taxon>
        <taxon>Bacillati</taxon>
        <taxon>Bacillota</taxon>
        <taxon>Bacilli</taxon>
        <taxon>Lactobacillales</taxon>
        <taxon>Lactobacillaceae</taxon>
        <taxon>Lentilactobacillus</taxon>
    </lineage>
</organism>
<keyword evidence="2" id="KW-0121">Carboxypeptidase</keyword>
<sequence length="389" mass="44377">MKKIIKFIGVMLAFATLAIVANSQPAQAAHNNYRVKTLKTYKNYTNYTEDVAFYAKPNTQASVWNNQYFDKSIKANAFYKKGYKLASHKATTWFVEKKVRIYHKLKSATYYYVANRTGHMQGYVRTNALRRGFSPYGYQIISTKWYNKYDYFHVKDSYKAKNVYVWNYTHTTKRANLKDYPGAVFNKTHTVVMRHNGKDTKYVYLVGTLNGTTKGTRGYVAESAITGGLNPDHTGMNYVDMRYFVNNTDFNHYLQTGKNQKLAREITKLFPNSQPDLGLSKIAAYNYDSFDNDVDGDPNPISTEGYTDIKAFPALQKWLYTNHKSSNATKIAGIKKLLDKEGYTDSKRASMSGYKLGIQIVNNIVMPSGESGDLASRYGYVFILGRADN</sequence>
<gene>
    <name evidence="2" type="ORF">B8W98_05325</name>
</gene>
<evidence type="ECO:0000313" key="2">
    <source>
        <dbReference type="EMBL" id="PAK84229.1"/>
    </source>
</evidence>
<dbReference type="EMBL" id="NCXI01000030">
    <property type="protein sequence ID" value="PAK84229.1"/>
    <property type="molecule type" value="Genomic_DNA"/>
</dbReference>
<dbReference type="GO" id="GO:0004180">
    <property type="term" value="F:carboxypeptidase activity"/>
    <property type="evidence" value="ECO:0007669"/>
    <property type="project" value="UniProtKB-KW"/>
</dbReference>
<evidence type="ECO:0000313" key="3">
    <source>
        <dbReference type="Proteomes" id="UP000216802"/>
    </source>
</evidence>
<dbReference type="Proteomes" id="UP000216802">
    <property type="component" value="Unassembled WGS sequence"/>
</dbReference>
<keyword evidence="2" id="KW-0645">Protease</keyword>
<proteinExistence type="predicted"/>
<comment type="caution">
    <text evidence="2">The sequence shown here is derived from an EMBL/GenBank/DDBJ whole genome shotgun (WGS) entry which is preliminary data.</text>
</comment>
<feature type="chain" id="PRO_5012131090" evidence="1">
    <location>
        <begin position="29"/>
        <end position="389"/>
    </location>
</feature>
<dbReference type="RefSeq" id="WP_095354595.1">
    <property type="nucleotide sequence ID" value="NZ_NCXI01000030.1"/>
</dbReference>
<reference evidence="2 3" key="1">
    <citation type="submission" date="2017-04" db="EMBL/GenBank/DDBJ databases">
        <title>Kefir bacterial isolates.</title>
        <authorList>
            <person name="Kim Y."/>
            <person name="Blasche S."/>
            <person name="Patil K.R."/>
        </authorList>
    </citation>
    <scope>NUCLEOTIDE SEQUENCE [LARGE SCALE GENOMIC DNA]</scope>
    <source>
        <strain evidence="2 3">OG2</strain>
    </source>
</reference>
<protein>
    <submittedName>
        <fullName evidence="2">D-alanyl-D-alanine carboxypeptidase</fullName>
    </submittedName>
</protein>